<evidence type="ECO:0000313" key="3">
    <source>
        <dbReference type="Proteomes" id="UP000321424"/>
    </source>
</evidence>
<proteinExistence type="predicted"/>
<organism evidence="2 3">
    <name type="scientific">Nocardia ninae NBRC 108245</name>
    <dbReference type="NCBI Taxonomy" id="1210091"/>
    <lineage>
        <taxon>Bacteria</taxon>
        <taxon>Bacillati</taxon>
        <taxon>Actinomycetota</taxon>
        <taxon>Actinomycetes</taxon>
        <taxon>Mycobacteriales</taxon>
        <taxon>Nocardiaceae</taxon>
        <taxon>Nocardia</taxon>
    </lineage>
</organism>
<dbReference type="GO" id="GO:0016779">
    <property type="term" value="F:nucleotidyltransferase activity"/>
    <property type="evidence" value="ECO:0007669"/>
    <property type="project" value="InterPro"/>
</dbReference>
<feature type="domain" description="Polymerase nucleotidyl transferase" evidence="1">
    <location>
        <begin position="42"/>
        <end position="72"/>
    </location>
</feature>
<sequence length="262" mass="28745">MDDAGFIVREGSLSAVQPEFVPVVDRARSLIAESFSVRRMHSAYLYGSVPRGTAIPALSDLDLLIALRDEPTDGDRSAADDLAVALDAFSQINGVGIELASTSKLLSELERYNLGWFVACLCTPLLGEDLARQLPRYRPTTMLARETNGDLPDAIASWRDQRVAGLTTAQSLRLSRSAARRIVRTGLTLVMPQWGGWTSDLELSAEIFAHYYPERGTQMRLAATTARTPTADCAVLDLLIDDLADWLAIEYLRVHGAKTPRP</sequence>
<dbReference type="EMBL" id="BJXA01000006">
    <property type="protein sequence ID" value="GEM36903.1"/>
    <property type="molecule type" value="Genomic_DNA"/>
</dbReference>
<accession>A0A511M8B9</accession>
<dbReference type="InterPro" id="IPR002934">
    <property type="entry name" value="Polymerase_NTP_transf_dom"/>
</dbReference>
<dbReference type="Proteomes" id="UP000321424">
    <property type="component" value="Unassembled WGS sequence"/>
</dbReference>
<dbReference type="Pfam" id="PF01909">
    <property type="entry name" value="NTP_transf_2"/>
    <property type="match status" value="1"/>
</dbReference>
<evidence type="ECO:0000313" key="2">
    <source>
        <dbReference type="EMBL" id="GEM36903.1"/>
    </source>
</evidence>
<protein>
    <recommendedName>
        <fullName evidence="1">Polymerase nucleotidyl transferase domain-containing protein</fullName>
    </recommendedName>
</protein>
<evidence type="ECO:0000259" key="1">
    <source>
        <dbReference type="Pfam" id="PF01909"/>
    </source>
</evidence>
<comment type="caution">
    <text evidence="2">The sequence shown here is derived from an EMBL/GenBank/DDBJ whole genome shotgun (WGS) entry which is preliminary data.</text>
</comment>
<reference evidence="2 3" key="1">
    <citation type="submission" date="2019-07" db="EMBL/GenBank/DDBJ databases">
        <title>Whole genome shotgun sequence of Nocardia ninae NBRC 108245.</title>
        <authorList>
            <person name="Hosoyama A."/>
            <person name="Uohara A."/>
            <person name="Ohji S."/>
            <person name="Ichikawa N."/>
        </authorList>
    </citation>
    <scope>NUCLEOTIDE SEQUENCE [LARGE SCALE GENOMIC DNA]</scope>
    <source>
        <strain evidence="2 3">NBRC 108245</strain>
    </source>
</reference>
<dbReference type="AlphaFoldDB" id="A0A511M8B9"/>
<dbReference type="SUPFAM" id="SSF81301">
    <property type="entry name" value="Nucleotidyltransferase"/>
    <property type="match status" value="1"/>
</dbReference>
<keyword evidence="3" id="KW-1185">Reference proteome</keyword>
<gene>
    <name evidence="2" type="ORF">NN4_14220</name>
</gene>
<name>A0A511M8B9_9NOCA</name>
<dbReference type="InterPro" id="IPR043519">
    <property type="entry name" value="NT_sf"/>
</dbReference>